<gene>
    <name evidence="1" type="ORF">AB3G37_16550</name>
</gene>
<name>A0AB39VME3_9GAMM</name>
<sequence>MTNKTLLVEGVICKGSLQFGSGCGSCSRCKDEIRSVFTRLEAAEAEIAALRGAAVPVAWACRATAERRELYGISDHWTIDTRVLVEGAPKPTVIWYEYQPLFTHPAPPVVVLEKLTVGEVMHRSGFDRQYAEGWCSATDWAINQYKTAGITVKTVDGEEA</sequence>
<evidence type="ECO:0000313" key="1">
    <source>
        <dbReference type="EMBL" id="XDU71159.1"/>
    </source>
</evidence>
<reference evidence="1" key="1">
    <citation type="submission" date="2024-07" db="EMBL/GenBank/DDBJ databases">
        <authorList>
            <person name="Biller S.J."/>
        </authorList>
    </citation>
    <scope>NUCLEOTIDE SEQUENCE</scope>
    <source>
        <strain evidence="1">WC2420</strain>
    </source>
</reference>
<dbReference type="EMBL" id="CP165628">
    <property type="protein sequence ID" value="XDU71159.1"/>
    <property type="molecule type" value="Genomic_DNA"/>
</dbReference>
<accession>A0AB39VME3</accession>
<dbReference type="AlphaFoldDB" id="A0AB39VME3"/>
<protein>
    <submittedName>
        <fullName evidence="1">Uncharacterized protein</fullName>
    </submittedName>
</protein>
<proteinExistence type="predicted"/>
<dbReference type="RefSeq" id="WP_369788516.1">
    <property type="nucleotide sequence ID" value="NZ_CP165628.1"/>
</dbReference>
<organism evidence="1">
    <name type="scientific">Rouxiella sp. WC2420</name>
    <dbReference type="NCBI Taxonomy" id="3234145"/>
    <lineage>
        <taxon>Bacteria</taxon>
        <taxon>Pseudomonadati</taxon>
        <taxon>Pseudomonadota</taxon>
        <taxon>Gammaproteobacteria</taxon>
        <taxon>Enterobacterales</taxon>
        <taxon>Yersiniaceae</taxon>
        <taxon>Rouxiella</taxon>
    </lineage>
</organism>